<organism evidence="1 2">
    <name type="scientific">Stachybotrys chlorohalonatus (strain IBT 40285)</name>
    <dbReference type="NCBI Taxonomy" id="1283841"/>
    <lineage>
        <taxon>Eukaryota</taxon>
        <taxon>Fungi</taxon>
        <taxon>Dikarya</taxon>
        <taxon>Ascomycota</taxon>
        <taxon>Pezizomycotina</taxon>
        <taxon>Sordariomycetes</taxon>
        <taxon>Hypocreomycetidae</taxon>
        <taxon>Hypocreales</taxon>
        <taxon>Stachybotryaceae</taxon>
        <taxon>Stachybotrys</taxon>
    </lineage>
</organism>
<sequence>MQRIKIILKTRKAPGVN</sequence>
<gene>
    <name evidence="1" type="ORF">S40285_09581</name>
</gene>
<protein>
    <submittedName>
        <fullName evidence="1">Uncharacterized protein</fullName>
    </submittedName>
</protein>
<accession>A0A084QXF7</accession>
<reference evidence="1 2" key="1">
    <citation type="journal article" date="2014" name="BMC Genomics">
        <title>Comparative genome sequencing reveals chemotype-specific gene clusters in the toxigenic black mold Stachybotrys.</title>
        <authorList>
            <person name="Semeiks J."/>
            <person name="Borek D."/>
            <person name="Otwinowski Z."/>
            <person name="Grishin N.V."/>
        </authorList>
    </citation>
    <scope>NUCLEOTIDE SEQUENCE [LARGE SCALE GENOMIC DNA]</scope>
    <source>
        <strain evidence="1 2">IBT 40285</strain>
    </source>
</reference>
<dbReference type="HOGENOM" id="CLU_3432047_0_0_1"/>
<name>A0A084QXF7_STAC4</name>
<dbReference type="InParanoid" id="A0A084QXF7"/>
<evidence type="ECO:0000313" key="2">
    <source>
        <dbReference type="Proteomes" id="UP000028524"/>
    </source>
</evidence>
<dbReference type="EMBL" id="KL659770">
    <property type="protein sequence ID" value="KFA68642.1"/>
    <property type="molecule type" value="Genomic_DNA"/>
</dbReference>
<proteinExistence type="predicted"/>
<keyword evidence="2" id="KW-1185">Reference proteome</keyword>
<dbReference type="Proteomes" id="UP000028524">
    <property type="component" value="Unassembled WGS sequence"/>
</dbReference>
<evidence type="ECO:0000313" key="1">
    <source>
        <dbReference type="EMBL" id="KFA68642.1"/>
    </source>
</evidence>
<dbReference type="AlphaFoldDB" id="A0A084QXF7"/>